<keyword evidence="4 7" id="KW-0732">Signal</keyword>
<evidence type="ECO:0000256" key="6">
    <source>
        <dbReference type="ARBA" id="ARBA00023004"/>
    </source>
</evidence>
<keyword evidence="3 7" id="KW-0479">Metal-binding</keyword>
<feature type="chain" id="PRO_5044957856" description="Cytochrome c-type biogenesis protein" evidence="7">
    <location>
        <begin position="30"/>
        <end position="161"/>
    </location>
</feature>
<evidence type="ECO:0000256" key="3">
    <source>
        <dbReference type="ARBA" id="ARBA00022723"/>
    </source>
</evidence>
<dbReference type="Gene3D" id="1.10.8.640">
    <property type="entry name" value="Cytochrome C biogenesis protein"/>
    <property type="match status" value="1"/>
</dbReference>
<dbReference type="Proteomes" id="UP001060895">
    <property type="component" value="Unassembled WGS sequence"/>
</dbReference>
<feature type="compositionally biased region" description="Basic and acidic residues" evidence="8">
    <location>
        <begin position="148"/>
        <end position="161"/>
    </location>
</feature>
<keyword evidence="11" id="KW-1185">Reference proteome</keyword>
<keyword evidence="7" id="KW-0472">Membrane</keyword>
<feature type="signal peptide" evidence="7">
    <location>
        <begin position="1"/>
        <end position="29"/>
    </location>
</feature>
<keyword evidence="5" id="KW-0201">Cytochrome c-type biogenesis</keyword>
<comment type="function">
    <text evidence="7">Possible subunit of a heme lyase.</text>
</comment>
<evidence type="ECO:0000313" key="10">
    <source>
        <dbReference type="EMBL" id="GBQ25120.1"/>
    </source>
</evidence>
<evidence type="ECO:0000256" key="4">
    <source>
        <dbReference type="ARBA" id="ARBA00022729"/>
    </source>
</evidence>
<proteinExistence type="inferred from homology"/>
<evidence type="ECO:0000256" key="1">
    <source>
        <dbReference type="ARBA" id="ARBA00010342"/>
    </source>
</evidence>
<keyword evidence="2 7" id="KW-0349">Heme</keyword>
<evidence type="ECO:0000256" key="2">
    <source>
        <dbReference type="ARBA" id="ARBA00022617"/>
    </source>
</evidence>
<protein>
    <recommendedName>
        <fullName evidence="7">Cytochrome c-type biogenesis protein</fullName>
    </recommendedName>
</protein>
<dbReference type="PANTHER" id="PTHR47870">
    <property type="entry name" value="CYTOCHROME C-TYPE BIOGENESIS PROTEIN CCMH"/>
    <property type="match status" value="1"/>
</dbReference>
<gene>
    <name evidence="10" type="ORF">AA12717_1979</name>
</gene>
<comment type="similarity">
    <text evidence="1 7">Belongs to the CcmH/CycL/Ccl2/NrfF family.</text>
</comment>
<organism evidence="10 11">
    <name type="scientific">Gluconacetobacter sacchari DSM 12717</name>
    <dbReference type="NCBI Taxonomy" id="1307940"/>
    <lineage>
        <taxon>Bacteria</taxon>
        <taxon>Pseudomonadati</taxon>
        <taxon>Pseudomonadota</taxon>
        <taxon>Alphaproteobacteria</taxon>
        <taxon>Acetobacterales</taxon>
        <taxon>Acetobacteraceae</taxon>
        <taxon>Gluconacetobacter</taxon>
    </lineage>
</organism>
<dbReference type="Pfam" id="PF03918">
    <property type="entry name" value="CcmH"/>
    <property type="match status" value="1"/>
</dbReference>
<sequence length="161" mass="17497">MTAAMRRLAAMLATVLALAVGLAPLAAIAVDDPSEMLSDPAQEARAEAIGAQLRCLVCQNESIEDSSAGLARDLRHVVREHVARGESNRQIMDWMVDRYGNFIRLKPPLTIGTVLLWLMPVLALLVGGVVAFLSFRRARGTGPAPLSDDERARLTDLTRPR</sequence>
<evidence type="ECO:0000259" key="9">
    <source>
        <dbReference type="Pfam" id="PF03918"/>
    </source>
</evidence>
<comment type="caution">
    <text evidence="10">The sequence shown here is derived from an EMBL/GenBank/DDBJ whole genome shotgun (WGS) entry which is preliminary data.</text>
</comment>
<feature type="domain" description="CcmH/CycL/Ccl2/NrfF N-terminal" evidence="9">
    <location>
        <begin position="19"/>
        <end position="157"/>
    </location>
</feature>
<name>A0ABQ0P7G5_9PROT</name>
<dbReference type="InterPro" id="IPR051263">
    <property type="entry name" value="C-type_cytochrome_biogenesis"/>
</dbReference>
<dbReference type="CDD" id="cd16378">
    <property type="entry name" value="CcmH_N"/>
    <property type="match status" value="1"/>
</dbReference>
<feature type="transmembrane region" description="Helical" evidence="7">
    <location>
        <begin position="114"/>
        <end position="135"/>
    </location>
</feature>
<feature type="region of interest" description="Disordered" evidence="8">
    <location>
        <begin position="141"/>
        <end position="161"/>
    </location>
</feature>
<evidence type="ECO:0000313" key="11">
    <source>
        <dbReference type="Proteomes" id="UP001060895"/>
    </source>
</evidence>
<reference evidence="10" key="1">
    <citation type="submission" date="2013-04" db="EMBL/GenBank/DDBJ databases">
        <title>The genome sequencing project of 58 acetic acid bacteria.</title>
        <authorList>
            <person name="Okamoto-Kainuma A."/>
            <person name="Ishikawa M."/>
            <person name="Umino S."/>
            <person name="Koizumi Y."/>
            <person name="Shiwa Y."/>
            <person name="Yoshikawa H."/>
            <person name="Matsutani M."/>
            <person name="Matsushita K."/>
        </authorList>
    </citation>
    <scope>NUCLEOTIDE SEQUENCE</scope>
    <source>
        <strain evidence="10">DSM 12717</strain>
    </source>
</reference>
<dbReference type="InterPro" id="IPR005616">
    <property type="entry name" value="CcmH/CycL/Ccl2/NrfF_N"/>
</dbReference>
<keyword evidence="6 7" id="KW-0408">Iron</keyword>
<keyword evidence="7" id="KW-0812">Transmembrane</keyword>
<dbReference type="EMBL" id="BAQP01000127">
    <property type="protein sequence ID" value="GBQ25120.1"/>
    <property type="molecule type" value="Genomic_DNA"/>
</dbReference>
<dbReference type="InterPro" id="IPR038297">
    <property type="entry name" value="CcmH/CycL/NrfF/Ccl2_sf"/>
</dbReference>
<evidence type="ECO:0000256" key="7">
    <source>
        <dbReference type="RuleBase" id="RU364112"/>
    </source>
</evidence>
<evidence type="ECO:0000256" key="5">
    <source>
        <dbReference type="ARBA" id="ARBA00022748"/>
    </source>
</evidence>
<dbReference type="PANTHER" id="PTHR47870:SF1">
    <property type="entry name" value="CYTOCHROME C-TYPE BIOGENESIS PROTEIN CCMH"/>
    <property type="match status" value="1"/>
</dbReference>
<accession>A0ABQ0P7G5</accession>
<keyword evidence="7" id="KW-1133">Transmembrane helix</keyword>
<evidence type="ECO:0000256" key="8">
    <source>
        <dbReference type="SAM" id="MobiDB-lite"/>
    </source>
</evidence>